<evidence type="ECO:0000256" key="5">
    <source>
        <dbReference type="ARBA" id="ARBA00022917"/>
    </source>
</evidence>
<evidence type="ECO:0000256" key="6">
    <source>
        <dbReference type="ARBA" id="ARBA00044147"/>
    </source>
</evidence>
<keyword evidence="12" id="KW-1185">Reference proteome</keyword>
<organism evidence="11 12">
    <name type="scientific">Tetranychus urticae</name>
    <name type="common">Two-spotted spider mite</name>
    <dbReference type="NCBI Taxonomy" id="32264"/>
    <lineage>
        <taxon>Eukaryota</taxon>
        <taxon>Metazoa</taxon>
        <taxon>Ecdysozoa</taxon>
        <taxon>Arthropoda</taxon>
        <taxon>Chelicerata</taxon>
        <taxon>Arachnida</taxon>
        <taxon>Acari</taxon>
        <taxon>Acariformes</taxon>
        <taxon>Trombidiformes</taxon>
        <taxon>Prostigmata</taxon>
        <taxon>Eleutherengona</taxon>
        <taxon>Raphignathae</taxon>
        <taxon>Tetranychoidea</taxon>
        <taxon>Tetranychidae</taxon>
        <taxon>Tetranychus</taxon>
    </lineage>
</organism>
<dbReference type="InterPro" id="IPR042529">
    <property type="entry name" value="IF_2B-like_C"/>
</dbReference>
<comment type="subcellular location">
    <subcellularLocation>
        <location evidence="1">Cytoplasm</location>
        <location evidence="1">Cytosol</location>
    </subcellularLocation>
</comment>
<dbReference type="InterPro" id="IPR037171">
    <property type="entry name" value="NagB/RpiA_transferase-like"/>
</dbReference>
<dbReference type="STRING" id="32264.T1KWD5"/>
<dbReference type="PANTHER" id="PTHR10233">
    <property type="entry name" value="TRANSLATION INITIATION FACTOR EIF-2B"/>
    <property type="match status" value="1"/>
</dbReference>
<dbReference type="Proteomes" id="UP000015104">
    <property type="component" value="Unassembled WGS sequence"/>
</dbReference>
<evidence type="ECO:0000313" key="11">
    <source>
        <dbReference type="EnsemblMetazoa" id="tetur24g01250.1"/>
    </source>
</evidence>
<evidence type="ECO:0000256" key="8">
    <source>
        <dbReference type="ARBA" id="ARBA00046432"/>
    </source>
</evidence>
<dbReference type="OMA" id="YAEGIIC"/>
<feature type="compositionally biased region" description="Basic and acidic residues" evidence="10">
    <location>
        <begin position="1"/>
        <end position="35"/>
    </location>
</feature>
<reference evidence="12" key="1">
    <citation type="submission" date="2011-08" db="EMBL/GenBank/DDBJ databases">
        <authorList>
            <person name="Rombauts S."/>
        </authorList>
    </citation>
    <scope>NUCLEOTIDE SEQUENCE</scope>
    <source>
        <strain evidence="12">London</strain>
    </source>
</reference>
<dbReference type="EnsemblMetazoa" id="tetur24g01250.1">
    <property type="protein sequence ID" value="tetur24g01250.1"/>
    <property type="gene ID" value="tetur24g01250"/>
</dbReference>
<sequence length="390" mass="42946">MAIVKKEPKIREKAAENVNKKEPKEIKTKSPHGGDDNEPEIAVAHLAPKLFLQSYHPLLFKVGLRMSAGSITGSTQRCLSMLIAIKQMIHDHVTPENKDFARSFQAALNSAVKFLNQCRPMSVSMVNGIAFIKSHLSKISSTVPEEVARKQMKSLVEGFMTKEIELAVKAITKEGAKKIDHDGEVILTYGNPLLVKNILLKAFMDGKNFHVIVVDAKPRMVGKDLMKCLVSRGVKTTYIQINAIAHVMNKVTKVFLGAHAMLANGYAMASIGSAQIALVADSFNVPVLVCCETFKFSEKAILDSFALSKSGPLKPQEDFFNYGNTGKSKDSKGIKSKQDEVQKKEKKVNVLSLSYDLTPPSFITMIITEKSFLPASSVSAVIRNRTHELQ</sequence>
<dbReference type="InterPro" id="IPR000649">
    <property type="entry name" value="IF-2B-related"/>
</dbReference>
<dbReference type="GO" id="GO:0005829">
    <property type="term" value="C:cytosol"/>
    <property type="evidence" value="ECO:0007669"/>
    <property type="project" value="UniProtKB-SubCell"/>
</dbReference>
<evidence type="ECO:0000256" key="3">
    <source>
        <dbReference type="ARBA" id="ARBA00022490"/>
    </source>
</evidence>
<feature type="region of interest" description="Disordered" evidence="10">
    <location>
        <begin position="1"/>
        <end position="39"/>
    </location>
</feature>
<dbReference type="EMBL" id="CAEY01000641">
    <property type="status" value="NOT_ANNOTATED_CDS"/>
    <property type="molecule type" value="Genomic_DNA"/>
</dbReference>
<dbReference type="Pfam" id="PF01008">
    <property type="entry name" value="IF-2B"/>
    <property type="match status" value="1"/>
</dbReference>
<name>T1KWD5_TETUR</name>
<dbReference type="GO" id="GO:0003743">
    <property type="term" value="F:translation initiation factor activity"/>
    <property type="evidence" value="ECO:0007669"/>
    <property type="project" value="UniProtKB-KW"/>
</dbReference>
<evidence type="ECO:0000256" key="7">
    <source>
        <dbReference type="ARBA" id="ARBA00044356"/>
    </source>
</evidence>
<dbReference type="eggNOG" id="KOG1467">
    <property type="taxonomic scope" value="Eukaryota"/>
</dbReference>
<dbReference type="SUPFAM" id="SSF100950">
    <property type="entry name" value="NagB/RpiA/CoA transferase-like"/>
    <property type="match status" value="1"/>
</dbReference>
<evidence type="ECO:0000256" key="1">
    <source>
        <dbReference type="ARBA" id="ARBA00004514"/>
    </source>
</evidence>
<dbReference type="Gene3D" id="3.40.50.10470">
    <property type="entry name" value="Translation initiation factor eif-2b, domain 2"/>
    <property type="match status" value="1"/>
</dbReference>
<keyword evidence="3" id="KW-0963">Cytoplasm</keyword>
<gene>
    <name evidence="11" type="primary">107367942</name>
</gene>
<protein>
    <recommendedName>
        <fullName evidence="6">Translation initiation factor eIF2B subunit delta</fullName>
    </recommendedName>
    <alternativeName>
        <fullName evidence="7">eIF2B GDP-GTP exchange factor subunit delta</fullName>
    </alternativeName>
</protein>
<keyword evidence="5" id="KW-0648">Protein biosynthesis</keyword>
<dbReference type="KEGG" id="tut:107367942"/>
<evidence type="ECO:0000256" key="9">
    <source>
        <dbReference type="RuleBase" id="RU003814"/>
    </source>
</evidence>
<comment type="similarity">
    <text evidence="2 9">Belongs to the eIF-2B alpha/beta/delta subunits family.</text>
</comment>
<dbReference type="OrthoDB" id="10254737at2759"/>
<evidence type="ECO:0000313" key="12">
    <source>
        <dbReference type="Proteomes" id="UP000015104"/>
    </source>
</evidence>
<dbReference type="AlphaFoldDB" id="T1KWD5"/>
<evidence type="ECO:0000256" key="4">
    <source>
        <dbReference type="ARBA" id="ARBA00022540"/>
    </source>
</evidence>
<evidence type="ECO:0000256" key="10">
    <source>
        <dbReference type="SAM" id="MobiDB-lite"/>
    </source>
</evidence>
<keyword evidence="4" id="KW-0396">Initiation factor</keyword>
<dbReference type="HOGENOM" id="CLU_016218_3_1_1"/>
<reference evidence="11" key="2">
    <citation type="submission" date="2015-06" db="UniProtKB">
        <authorList>
            <consortium name="EnsemblMetazoa"/>
        </authorList>
    </citation>
    <scope>IDENTIFICATION</scope>
</reference>
<accession>T1KWD5</accession>
<proteinExistence type="inferred from homology"/>
<evidence type="ECO:0000256" key="2">
    <source>
        <dbReference type="ARBA" id="ARBA00007251"/>
    </source>
</evidence>
<comment type="subunit">
    <text evidence="8">Component of the translation initiation factor 2B (eIF2B) complex which is a heterodecamer of two sets of five different subunits: alpha, beta, gamma, delta and epsilon. Subunits alpha, beta and delta comprise a regulatory subcomplex and subunits epsilon and gamma comprise a catalytic subcomplex. Within the complex, the hexameric regulatory complex resides at the center, with the two heterodimeric catalytic subcomplexes bound on opposite sides.</text>
</comment>
<dbReference type="PANTHER" id="PTHR10233:SF14">
    <property type="entry name" value="TRANSLATION INITIATION FACTOR EIF-2B SUBUNIT DELTA"/>
    <property type="match status" value="1"/>
</dbReference>